<dbReference type="EC" id="5.4.99.12" evidence="4"/>
<proteinExistence type="inferred from homology"/>
<sequence>MRRIRLTVAYDGTNYNGWQYQPNGTTIEEVLNGAISDLTGERIRIAGASRTDAGVHALCNYAAFDTRMRMPAPKFAYALNQRLPEDIRIRRSEEVRAGWHPRSCRSIKTYEYRILNEEFPNPLERLYAHFTYVPLDAERMREAAAFLVGEHDFKSFCSLHAQVETTVREITALTVERDGSRILIRVSGTGFLYNMVRIIAGTLMEIGAGKYPPARMREILEACDRSAAGPTAPARGLTLVEYRFLQE</sequence>
<dbReference type="GO" id="GO:0031119">
    <property type="term" value="P:tRNA pseudouridine synthesis"/>
    <property type="evidence" value="ECO:0007669"/>
    <property type="project" value="UniProtKB-UniRule"/>
</dbReference>
<comment type="function">
    <text evidence="4">Formation of pseudouridine at positions 38, 39 and 40 in the anticodon stem and loop of transfer RNAs.</text>
</comment>
<protein>
    <recommendedName>
        <fullName evidence="4">tRNA pseudouridine synthase A</fullName>
        <ecNumber evidence="4">5.4.99.12</ecNumber>
    </recommendedName>
    <alternativeName>
        <fullName evidence="4">tRNA pseudouridine(38-40) synthase</fullName>
    </alternativeName>
    <alternativeName>
        <fullName evidence="4">tRNA pseudouridylate synthase I</fullName>
    </alternativeName>
    <alternativeName>
        <fullName evidence="4">tRNA-uridine isomerase I</fullName>
    </alternativeName>
</protein>
<dbReference type="FunFam" id="3.30.70.580:FF:000001">
    <property type="entry name" value="tRNA pseudouridine synthase A"/>
    <property type="match status" value="1"/>
</dbReference>
<dbReference type="PANTHER" id="PTHR11142:SF0">
    <property type="entry name" value="TRNA PSEUDOURIDINE SYNTHASE-LIKE 1"/>
    <property type="match status" value="1"/>
</dbReference>
<dbReference type="Gene3D" id="3.30.70.660">
    <property type="entry name" value="Pseudouridine synthase I, catalytic domain, C-terminal subdomain"/>
    <property type="match status" value="1"/>
</dbReference>
<comment type="similarity">
    <text evidence="1 4 7">Belongs to the tRNA pseudouridine synthase TruA family.</text>
</comment>
<evidence type="ECO:0000256" key="3">
    <source>
        <dbReference type="ARBA" id="ARBA00023235"/>
    </source>
</evidence>
<comment type="caution">
    <text evidence="4">Lacks conserved residue(s) required for the propagation of feature annotation.</text>
</comment>
<evidence type="ECO:0000256" key="2">
    <source>
        <dbReference type="ARBA" id="ARBA00022694"/>
    </source>
</evidence>
<dbReference type="PIRSF" id="PIRSF001430">
    <property type="entry name" value="tRNA_psdUrid_synth"/>
    <property type="match status" value="1"/>
</dbReference>
<comment type="subunit">
    <text evidence="4">Homodimer.</text>
</comment>
<evidence type="ECO:0000256" key="1">
    <source>
        <dbReference type="ARBA" id="ARBA00009375"/>
    </source>
</evidence>
<reference evidence="9" key="1">
    <citation type="journal article" date="2021" name="PeerJ">
        <title>Extensive microbial diversity within the chicken gut microbiome revealed by metagenomics and culture.</title>
        <authorList>
            <person name="Gilroy R."/>
            <person name="Ravi A."/>
            <person name="Getino M."/>
            <person name="Pursley I."/>
            <person name="Horton D.L."/>
            <person name="Alikhan N.F."/>
            <person name="Baker D."/>
            <person name="Gharbi K."/>
            <person name="Hall N."/>
            <person name="Watson M."/>
            <person name="Adriaenssens E.M."/>
            <person name="Foster-Nyarko E."/>
            <person name="Jarju S."/>
            <person name="Secka A."/>
            <person name="Antonio M."/>
            <person name="Oren A."/>
            <person name="Chaudhuri R.R."/>
            <person name="La Ragione R."/>
            <person name="Hildebrand F."/>
            <person name="Pallen M.J."/>
        </authorList>
    </citation>
    <scope>NUCLEOTIDE SEQUENCE</scope>
    <source>
        <strain evidence="9">USAMLcec3-2134</strain>
    </source>
</reference>
<gene>
    <name evidence="4 9" type="primary">truA</name>
    <name evidence="9" type="ORF">H9763_10455</name>
</gene>
<reference evidence="9" key="2">
    <citation type="submission" date="2021-04" db="EMBL/GenBank/DDBJ databases">
        <authorList>
            <person name="Gilroy R."/>
        </authorList>
    </citation>
    <scope>NUCLEOTIDE SEQUENCE</scope>
    <source>
        <strain evidence="9">USAMLcec3-2134</strain>
    </source>
</reference>
<feature type="active site" description="Nucleophile" evidence="4 5">
    <location>
        <position position="52"/>
    </location>
</feature>
<dbReference type="InterPro" id="IPR020103">
    <property type="entry name" value="PsdUridine_synth_cat_dom_sf"/>
</dbReference>
<evidence type="ECO:0000259" key="8">
    <source>
        <dbReference type="Pfam" id="PF01416"/>
    </source>
</evidence>
<dbReference type="GO" id="GO:0003723">
    <property type="term" value="F:RNA binding"/>
    <property type="evidence" value="ECO:0007669"/>
    <property type="project" value="InterPro"/>
</dbReference>
<dbReference type="Proteomes" id="UP000886883">
    <property type="component" value="Unassembled WGS sequence"/>
</dbReference>
<dbReference type="InterPro" id="IPR020094">
    <property type="entry name" value="TruA/RsuA/RluB/E/F_N"/>
</dbReference>
<keyword evidence="3 4" id="KW-0413">Isomerase</keyword>
<evidence type="ECO:0000313" key="9">
    <source>
        <dbReference type="EMBL" id="HJB91866.1"/>
    </source>
</evidence>
<evidence type="ECO:0000313" key="10">
    <source>
        <dbReference type="Proteomes" id="UP000886883"/>
    </source>
</evidence>
<comment type="caution">
    <text evidence="9">The sequence shown here is derived from an EMBL/GenBank/DDBJ whole genome shotgun (WGS) entry which is preliminary data.</text>
</comment>
<dbReference type="InterPro" id="IPR020097">
    <property type="entry name" value="PsdUridine_synth_TruA_a/b_dom"/>
</dbReference>
<feature type="domain" description="Pseudouridine synthase I TruA alpha/beta" evidence="8">
    <location>
        <begin position="143"/>
        <end position="244"/>
    </location>
</feature>
<dbReference type="GO" id="GO:0160147">
    <property type="term" value="F:tRNA pseudouridine(38-40) synthase activity"/>
    <property type="evidence" value="ECO:0007669"/>
    <property type="project" value="UniProtKB-EC"/>
</dbReference>
<dbReference type="PANTHER" id="PTHR11142">
    <property type="entry name" value="PSEUDOURIDYLATE SYNTHASE"/>
    <property type="match status" value="1"/>
</dbReference>
<dbReference type="HAMAP" id="MF_00171">
    <property type="entry name" value="TruA"/>
    <property type="match status" value="1"/>
</dbReference>
<feature type="domain" description="Pseudouridine synthase I TruA alpha/beta" evidence="8">
    <location>
        <begin position="8"/>
        <end position="100"/>
    </location>
</feature>
<dbReference type="NCBIfam" id="TIGR00071">
    <property type="entry name" value="hisT_truA"/>
    <property type="match status" value="1"/>
</dbReference>
<dbReference type="Pfam" id="PF01416">
    <property type="entry name" value="PseudoU_synth_1"/>
    <property type="match status" value="2"/>
</dbReference>
<accession>A0A9D2SE85</accession>
<evidence type="ECO:0000256" key="5">
    <source>
        <dbReference type="PIRSR" id="PIRSR001430-1"/>
    </source>
</evidence>
<dbReference type="EMBL" id="DWXE01000040">
    <property type="protein sequence ID" value="HJB91866.1"/>
    <property type="molecule type" value="Genomic_DNA"/>
</dbReference>
<dbReference type="SUPFAM" id="SSF55120">
    <property type="entry name" value="Pseudouridine synthase"/>
    <property type="match status" value="1"/>
</dbReference>
<dbReference type="AlphaFoldDB" id="A0A9D2SE85"/>
<name>A0A9D2SE85_9FIRM</name>
<dbReference type="Gene3D" id="3.30.70.580">
    <property type="entry name" value="Pseudouridine synthase I, catalytic domain, N-terminal subdomain"/>
    <property type="match status" value="1"/>
</dbReference>
<organism evidence="9 10">
    <name type="scientific">Candidatus Eisenbergiella merdigallinarum</name>
    <dbReference type="NCBI Taxonomy" id="2838552"/>
    <lineage>
        <taxon>Bacteria</taxon>
        <taxon>Bacillati</taxon>
        <taxon>Bacillota</taxon>
        <taxon>Clostridia</taxon>
        <taxon>Lachnospirales</taxon>
        <taxon>Lachnospiraceae</taxon>
        <taxon>Eisenbergiella</taxon>
    </lineage>
</organism>
<dbReference type="InterPro" id="IPR001406">
    <property type="entry name" value="PsdUridine_synth_TruA"/>
</dbReference>
<evidence type="ECO:0000256" key="4">
    <source>
        <dbReference type="HAMAP-Rule" id="MF_00171"/>
    </source>
</evidence>
<evidence type="ECO:0000256" key="7">
    <source>
        <dbReference type="RuleBase" id="RU003792"/>
    </source>
</evidence>
<dbReference type="InterPro" id="IPR020095">
    <property type="entry name" value="PsdUridine_synth_TruA_C"/>
</dbReference>
<feature type="binding site" evidence="4 6">
    <location>
        <position position="110"/>
    </location>
    <ligand>
        <name>substrate</name>
    </ligand>
</feature>
<evidence type="ECO:0000256" key="6">
    <source>
        <dbReference type="PIRSR" id="PIRSR001430-2"/>
    </source>
</evidence>
<keyword evidence="2 4" id="KW-0819">tRNA processing</keyword>
<dbReference type="CDD" id="cd02570">
    <property type="entry name" value="PseudoU_synth_EcTruA"/>
    <property type="match status" value="1"/>
</dbReference>
<comment type="catalytic activity">
    <reaction evidence="4 7">
        <text>uridine(38/39/40) in tRNA = pseudouridine(38/39/40) in tRNA</text>
        <dbReference type="Rhea" id="RHEA:22376"/>
        <dbReference type="Rhea" id="RHEA-COMP:10085"/>
        <dbReference type="Rhea" id="RHEA-COMP:10087"/>
        <dbReference type="ChEBI" id="CHEBI:65314"/>
        <dbReference type="ChEBI" id="CHEBI:65315"/>
        <dbReference type="EC" id="5.4.99.12"/>
    </reaction>
</comment>